<evidence type="ECO:0000313" key="3">
    <source>
        <dbReference type="Proteomes" id="UP000878956"/>
    </source>
</evidence>
<dbReference type="InterPro" id="IPR001387">
    <property type="entry name" value="Cro/C1-type_HTH"/>
</dbReference>
<organism evidence="2 3">
    <name type="scientific">Clostridioides difficile</name>
    <name type="common">Peptoclostridium difficile</name>
    <dbReference type="NCBI Taxonomy" id="1496"/>
    <lineage>
        <taxon>Bacteria</taxon>
        <taxon>Bacillati</taxon>
        <taxon>Bacillota</taxon>
        <taxon>Clostridia</taxon>
        <taxon>Peptostreptococcales</taxon>
        <taxon>Peptostreptococcaceae</taxon>
        <taxon>Clostridioides</taxon>
    </lineage>
</organism>
<gene>
    <name evidence="2" type="ORF">KRM00_003908</name>
</gene>
<dbReference type="PROSITE" id="PS50943">
    <property type="entry name" value="HTH_CROC1"/>
    <property type="match status" value="1"/>
</dbReference>
<dbReference type="CDD" id="cd00093">
    <property type="entry name" value="HTH_XRE"/>
    <property type="match status" value="1"/>
</dbReference>
<reference evidence="2" key="2">
    <citation type="submission" date="2021-06" db="EMBL/GenBank/DDBJ databases">
        <authorList>
            <consortium name="NCBI Pathogen Detection Project"/>
        </authorList>
    </citation>
    <scope>NUCLEOTIDE SEQUENCE</scope>
    <source>
        <strain evidence="2">HN1000</strain>
    </source>
</reference>
<comment type="caution">
    <text evidence="2">The sequence shown here is derived from an EMBL/GenBank/DDBJ whole genome shotgun (WGS) entry which is preliminary data.</text>
</comment>
<dbReference type="EMBL" id="DAEPXK010000076">
    <property type="protein sequence ID" value="HBH1544359.1"/>
    <property type="molecule type" value="Genomic_DNA"/>
</dbReference>
<proteinExistence type="predicted"/>
<dbReference type="Pfam" id="PF01381">
    <property type="entry name" value="HTH_3"/>
    <property type="match status" value="1"/>
</dbReference>
<dbReference type="SMART" id="SM00530">
    <property type="entry name" value="HTH_XRE"/>
    <property type="match status" value="1"/>
</dbReference>
<name>A0AAN5VQB4_CLODI</name>
<dbReference type="AlphaFoldDB" id="A0AAN5VQB4"/>
<reference evidence="2" key="1">
    <citation type="journal article" date="2018" name="Genome Biol.">
        <title>SKESA: strategic k-mer extension for scrupulous assemblies.</title>
        <authorList>
            <person name="Souvorov A."/>
            <person name="Agarwala R."/>
            <person name="Lipman D.J."/>
        </authorList>
    </citation>
    <scope>NUCLEOTIDE SEQUENCE</scope>
    <source>
        <strain evidence="2">HN1000</strain>
    </source>
</reference>
<evidence type="ECO:0000259" key="1">
    <source>
        <dbReference type="PROSITE" id="PS50943"/>
    </source>
</evidence>
<accession>A0AAN5VQB4</accession>
<protein>
    <submittedName>
        <fullName evidence="2">Helix-turn-helix transcriptional regulator</fullName>
    </submittedName>
</protein>
<dbReference type="Proteomes" id="UP000878956">
    <property type="component" value="Unassembled WGS sequence"/>
</dbReference>
<evidence type="ECO:0000313" key="2">
    <source>
        <dbReference type="EMBL" id="HBH1544359.1"/>
    </source>
</evidence>
<sequence length="227" mass="26716">MNKNLLRNYEIIDKNSLSTLLDSFDYQERMLVNAIHVEKDFIQNLVNFRKKQNITQKEIAEKTGLTQQAISGIETGGRKPTLINLIRYLQGIGININDLFIEDRTNLKLEQIGYIDELYYLFLEKFNYVTEVLKDNNIKDSEWDIDFIKKDALKSVKTIKDKIIINKSINLQSIRDLLEKSKNNFKIVDNMYDNPIKRSEQYYDLLIGLFDNAKEIINFSKKSYPNQ</sequence>
<feature type="domain" description="HTH cro/C1-type" evidence="1">
    <location>
        <begin position="45"/>
        <end position="99"/>
    </location>
</feature>